<evidence type="ECO:0000313" key="5">
    <source>
        <dbReference type="Proteomes" id="UP000012960"/>
    </source>
</evidence>
<evidence type="ECO:0000259" key="2">
    <source>
        <dbReference type="PROSITE" id="PS50881"/>
    </source>
</evidence>
<dbReference type="GO" id="GO:0005763">
    <property type="term" value="C:mitochondrial small ribosomal subunit"/>
    <property type="evidence" value="ECO:0000318"/>
    <property type="project" value="GO_Central"/>
</dbReference>
<gene>
    <name evidence="3" type="ORF">GSMUA_154790.1</name>
</gene>
<dbReference type="Gene3D" id="3.30.160.20">
    <property type="match status" value="1"/>
</dbReference>
<evidence type="ECO:0000313" key="4">
    <source>
        <dbReference type="EnsemblPlants" id="Ma06_p08690.1"/>
    </source>
</evidence>
<keyword evidence="1" id="KW-0689">Ribosomal protein</keyword>
<dbReference type="Proteomes" id="UP000012960">
    <property type="component" value="Unplaced"/>
</dbReference>
<sequence length="99" mass="10982">MEAKVKKACDLLGRKKRDRPNDGFEERVVQVRRVTEVVVKGGKNLPFRVIVVVGDKKMQVGVGVGKAKEVVDAIAKSAVNDLRNIVSVPVTKYLTFPHR</sequence>
<dbReference type="SUPFAM" id="SSF54768">
    <property type="entry name" value="dsRNA-binding domain-like"/>
    <property type="match status" value="1"/>
</dbReference>
<keyword evidence="1" id="KW-0687">Ribonucleoprotein</keyword>
<dbReference type="AlphaFoldDB" id="A0A804JE44"/>
<dbReference type="PROSITE" id="PS50881">
    <property type="entry name" value="S5_DSRBD"/>
    <property type="match status" value="1"/>
</dbReference>
<dbReference type="Pfam" id="PF00333">
    <property type="entry name" value="Ribosomal_S5"/>
    <property type="match status" value="1"/>
</dbReference>
<dbReference type="EMBL" id="HG996471">
    <property type="protein sequence ID" value="CAG1845684.1"/>
    <property type="molecule type" value="Genomic_DNA"/>
</dbReference>
<reference evidence="4" key="2">
    <citation type="submission" date="2021-05" db="UniProtKB">
        <authorList>
            <consortium name="EnsemblPlants"/>
        </authorList>
    </citation>
    <scope>IDENTIFICATION</scope>
    <source>
        <strain evidence="4">subsp. malaccensis</strain>
    </source>
</reference>
<dbReference type="GO" id="GO:0003723">
    <property type="term" value="F:RNA binding"/>
    <property type="evidence" value="ECO:0007669"/>
    <property type="project" value="InterPro"/>
</dbReference>
<evidence type="ECO:0000313" key="3">
    <source>
        <dbReference type="EMBL" id="CAG1845684.1"/>
    </source>
</evidence>
<keyword evidence="5" id="KW-1185">Reference proteome</keyword>
<organism evidence="4 5">
    <name type="scientific">Musa acuminata subsp. malaccensis</name>
    <name type="common">Wild banana</name>
    <name type="synonym">Musa malaccensis</name>
    <dbReference type="NCBI Taxonomy" id="214687"/>
    <lineage>
        <taxon>Eukaryota</taxon>
        <taxon>Viridiplantae</taxon>
        <taxon>Streptophyta</taxon>
        <taxon>Embryophyta</taxon>
        <taxon>Tracheophyta</taxon>
        <taxon>Spermatophyta</taxon>
        <taxon>Magnoliopsida</taxon>
        <taxon>Liliopsida</taxon>
        <taxon>Zingiberales</taxon>
        <taxon>Musaceae</taxon>
        <taxon>Musa</taxon>
    </lineage>
</organism>
<reference evidence="3" key="1">
    <citation type="submission" date="2021-03" db="EMBL/GenBank/DDBJ databases">
        <authorList>
            <consortium name="Genoscope - CEA"/>
            <person name="William W."/>
        </authorList>
    </citation>
    <scope>NUCLEOTIDE SEQUENCE</scope>
    <source>
        <strain evidence="3">Doubled-haploid Pahang</strain>
    </source>
</reference>
<evidence type="ECO:0000256" key="1">
    <source>
        <dbReference type="PROSITE-ProRule" id="PRU00268"/>
    </source>
</evidence>
<dbReference type="Gramene" id="Ma06_t08690.1">
    <property type="protein sequence ID" value="Ma06_p08690.1"/>
    <property type="gene ID" value="Ma06_g08690"/>
</dbReference>
<accession>A0A804JE44</accession>
<dbReference type="EnsemblPlants" id="Ma06_t08690.1">
    <property type="protein sequence ID" value="Ma06_p08690.1"/>
    <property type="gene ID" value="Ma06_g08690"/>
</dbReference>
<dbReference type="InParanoid" id="A0A804JE44"/>
<protein>
    <submittedName>
        <fullName evidence="3">(wild Malaysian banana) hypothetical protein</fullName>
    </submittedName>
</protein>
<name>A0A804JE44_MUSAM</name>
<proteinExistence type="predicted"/>
<feature type="domain" description="S5 DRBM" evidence="2">
    <location>
        <begin position="24"/>
        <end position="88"/>
    </location>
</feature>
<dbReference type="GO" id="GO:0006412">
    <property type="term" value="P:translation"/>
    <property type="evidence" value="ECO:0000318"/>
    <property type="project" value="GO_Central"/>
</dbReference>
<dbReference type="GO" id="GO:0003735">
    <property type="term" value="F:structural constituent of ribosome"/>
    <property type="evidence" value="ECO:0000318"/>
    <property type="project" value="GO_Central"/>
</dbReference>
<dbReference type="InterPro" id="IPR013810">
    <property type="entry name" value="Ribosomal_uS5_N"/>
</dbReference>